<evidence type="ECO:0000313" key="4">
    <source>
        <dbReference type="Proteomes" id="UP000019205"/>
    </source>
</evidence>
<evidence type="ECO:0000256" key="2">
    <source>
        <dbReference type="SAM" id="Coils"/>
    </source>
</evidence>
<feature type="coiled-coil region" evidence="2">
    <location>
        <begin position="159"/>
        <end position="186"/>
    </location>
</feature>
<reference evidence="3 4" key="1">
    <citation type="journal article" date="2007" name="Proc. Natl. Acad. Sci. U.S.A.">
        <title>Characterization of a marine gammaproteobacterium capable of aerobic anoxygenic photosynthesis.</title>
        <authorList>
            <person name="Fuchs B.M."/>
            <person name="Spring S."/>
            <person name="Teeling H."/>
            <person name="Quast C."/>
            <person name="Wulf J."/>
            <person name="Schattenhofer M."/>
            <person name="Yan S."/>
            <person name="Ferriera S."/>
            <person name="Johnson J."/>
            <person name="Glockner F.O."/>
            <person name="Amann R."/>
        </authorList>
    </citation>
    <scope>NUCLEOTIDE SEQUENCE [LARGE SCALE GENOMIC DNA]</scope>
    <source>
        <strain evidence="3">KT71</strain>
    </source>
</reference>
<reference evidence="3 4" key="2">
    <citation type="journal article" date="2009" name="PLoS ONE">
        <title>The photosynthetic apparatus and its regulation in the aerobic gammaproteobacterium Congregibacter litoralis gen. nov., sp. nov.</title>
        <authorList>
            <person name="Spring S."/>
            <person name="Lunsdorf H."/>
            <person name="Fuchs B.M."/>
            <person name="Tindall B.J."/>
        </authorList>
    </citation>
    <scope>NUCLEOTIDE SEQUENCE [LARGE SCALE GENOMIC DNA]</scope>
    <source>
        <strain evidence="3">KT71</strain>
    </source>
</reference>
<dbReference type="Gene3D" id="1.10.287.470">
    <property type="entry name" value="Helix hairpin bin"/>
    <property type="match status" value="1"/>
</dbReference>
<accession>A4A7S4</accession>
<keyword evidence="2" id="KW-0175">Coiled coil</keyword>
<dbReference type="Proteomes" id="UP000019205">
    <property type="component" value="Chromosome"/>
</dbReference>
<proteinExistence type="inferred from homology"/>
<sequence length="407" mass="43836">MWVPSVELATPAYSVIYAVLVFIIKAGNVRSPCLNPGHSRKVGVCRLWINVINGSACRNDRFSLSSIMVLFAITMGLIGCTKGDQQAPARVPPVVRTVIVAPDDPEALRLSAVIRARVEAPLTFPRAGRIVARHVDAGETVSADQLLFSLDDRSERLELARAEAALDATTAEAENAATELARQRDLMARELTSRQAQDRAALLERATAARRTVAENELRLARLGLGETELRAPTAGTVMRLETEVGAVLRQEAPALLFAEDGPREAEVFLGSPAAPAMATLWHGGKDITVELGERDGVADPTSRGWRTRYRLPPHLQLPLGSVASLSFAGAGDAATFTVPLAAVDERGEGPQLWRVVDGRSEPTPVTVVAVDREQARVRGELRAGDAVVALGTHLLSPGMRVRERRQ</sequence>
<comment type="similarity">
    <text evidence="1">Belongs to the membrane fusion protein (MFP) (TC 8.A.1) family.</text>
</comment>
<dbReference type="PANTHER" id="PTHR30469">
    <property type="entry name" value="MULTIDRUG RESISTANCE PROTEIN MDTA"/>
    <property type="match status" value="1"/>
</dbReference>
<dbReference type="NCBIfam" id="TIGR01730">
    <property type="entry name" value="RND_mfp"/>
    <property type="match status" value="1"/>
</dbReference>
<dbReference type="AlphaFoldDB" id="A4A7S4"/>
<protein>
    <submittedName>
        <fullName evidence="3">RND family efflux transporter, MFP subunit</fullName>
    </submittedName>
</protein>
<dbReference type="STRING" id="314285.KT71_14154"/>
<dbReference type="SUPFAM" id="SSF111369">
    <property type="entry name" value="HlyD-like secretion proteins"/>
    <property type="match status" value="1"/>
</dbReference>
<dbReference type="eggNOG" id="COG0845">
    <property type="taxonomic scope" value="Bacteria"/>
</dbReference>
<dbReference type="Gene3D" id="2.40.420.20">
    <property type="match status" value="1"/>
</dbReference>
<dbReference type="PANTHER" id="PTHR30469:SF18">
    <property type="entry name" value="RESISTANCE-NODULATION-CELL DIVISION (RND) EFFLUX MEMBRANE FUSION PROTEIN-RELATED"/>
    <property type="match status" value="1"/>
</dbReference>
<keyword evidence="4" id="KW-1185">Reference proteome</keyword>
<evidence type="ECO:0000256" key="1">
    <source>
        <dbReference type="ARBA" id="ARBA00009477"/>
    </source>
</evidence>
<organism evidence="3 4">
    <name type="scientific">Congregibacter litoralis KT71</name>
    <dbReference type="NCBI Taxonomy" id="314285"/>
    <lineage>
        <taxon>Bacteria</taxon>
        <taxon>Pseudomonadati</taxon>
        <taxon>Pseudomonadota</taxon>
        <taxon>Gammaproteobacteria</taxon>
        <taxon>Cellvibrionales</taxon>
        <taxon>Halieaceae</taxon>
        <taxon>Congregibacter</taxon>
    </lineage>
</organism>
<dbReference type="GO" id="GO:1990281">
    <property type="term" value="C:efflux pump complex"/>
    <property type="evidence" value="ECO:0007669"/>
    <property type="project" value="TreeGrafter"/>
</dbReference>
<gene>
    <name evidence="3" type="ORF">KT71_14154</name>
</gene>
<name>A4A7S4_9GAMM</name>
<dbReference type="HOGENOM" id="CLU_018816_1_0_6"/>
<dbReference type="InterPro" id="IPR006143">
    <property type="entry name" value="RND_pump_MFP"/>
</dbReference>
<dbReference type="GO" id="GO:0015562">
    <property type="term" value="F:efflux transmembrane transporter activity"/>
    <property type="evidence" value="ECO:0007669"/>
    <property type="project" value="TreeGrafter"/>
</dbReference>
<dbReference type="Gene3D" id="2.40.50.100">
    <property type="match status" value="1"/>
</dbReference>
<dbReference type="EMBL" id="AAOA02000001">
    <property type="protein sequence ID" value="EAQ97719.2"/>
    <property type="molecule type" value="Genomic_DNA"/>
</dbReference>
<comment type="caution">
    <text evidence="3">The sequence shown here is derived from an EMBL/GenBank/DDBJ whole genome shotgun (WGS) entry which is preliminary data.</text>
</comment>
<evidence type="ECO:0000313" key="3">
    <source>
        <dbReference type="EMBL" id="EAQ97719.2"/>
    </source>
</evidence>